<feature type="domain" description="R3H" evidence="3">
    <location>
        <begin position="97"/>
        <end position="160"/>
    </location>
</feature>
<feature type="compositionally biased region" description="Low complexity" evidence="2">
    <location>
        <begin position="198"/>
        <end position="216"/>
    </location>
</feature>
<feature type="compositionally biased region" description="Basic and acidic residues" evidence="2">
    <location>
        <begin position="273"/>
        <end position="300"/>
    </location>
</feature>
<feature type="region of interest" description="Disordered" evidence="2">
    <location>
        <begin position="1"/>
        <end position="78"/>
    </location>
</feature>
<evidence type="ECO:0000313" key="4">
    <source>
        <dbReference type="EMBL" id="KAK9915675.1"/>
    </source>
</evidence>
<dbReference type="Pfam" id="PF01424">
    <property type="entry name" value="R3H"/>
    <property type="match status" value="1"/>
</dbReference>
<dbReference type="PROSITE" id="PS51061">
    <property type="entry name" value="R3H"/>
    <property type="match status" value="1"/>
</dbReference>
<evidence type="ECO:0000256" key="1">
    <source>
        <dbReference type="ARBA" id="ARBA00022553"/>
    </source>
</evidence>
<feature type="compositionally biased region" description="Basic and acidic residues" evidence="2">
    <location>
        <begin position="38"/>
        <end position="50"/>
    </location>
</feature>
<dbReference type="InterPro" id="IPR036867">
    <property type="entry name" value="R3H_dom_sf"/>
</dbReference>
<dbReference type="SUPFAM" id="SSF82708">
    <property type="entry name" value="R3H domain"/>
    <property type="match status" value="1"/>
</dbReference>
<proteinExistence type="predicted"/>
<feature type="region of interest" description="Disordered" evidence="2">
    <location>
        <begin position="171"/>
        <end position="463"/>
    </location>
</feature>
<feature type="compositionally biased region" description="Low complexity" evidence="2">
    <location>
        <begin position="223"/>
        <end position="235"/>
    </location>
</feature>
<keyword evidence="1" id="KW-0597">Phosphoprotein</keyword>
<feature type="compositionally biased region" description="Acidic residues" evidence="2">
    <location>
        <begin position="1"/>
        <end position="10"/>
    </location>
</feature>
<dbReference type="PANTHER" id="PTHR15672:SF8">
    <property type="entry name" value="PROTEIN ENCORE"/>
    <property type="match status" value="1"/>
</dbReference>
<dbReference type="InterPro" id="IPR051937">
    <property type="entry name" value="R3H_domain_containing"/>
</dbReference>
<feature type="compositionally biased region" description="Basic and acidic residues" evidence="2">
    <location>
        <begin position="237"/>
        <end position="248"/>
    </location>
</feature>
<sequence length="674" mass="71823">MATGDDEPAEDLAPVHLGALTIATTSGTEPLPPATPQDAHRVRAGRDVPRSRRRATAQAGRGHDQDNPALADPSSGTEPLVHVDEALQQALSNPKHRMLVLRVEEQVRDFVQSTRTEFVFVQSLTGFQRLLTHRIGQYHGLETSTIEEGGNQGKIVGRRSSRTGLPLVKLADAVRMTQRSRSGGSEGSRALKKKVSMGSRGSADSDSGRGPNPSSSKGEESMESSSAAAAEGSEAQRVPRREGFKLDSKTAGPSSLKGKAQSGKEPLGLETRPLAERQADYQRAKAREFAPDAPPLERRASGHQSSASGSLERRTSGYYSSASGGPGVVGAGGLLSRSLGRDTGAAQYRKVPGQQDSGAGAGIKKAGLRNWEELPDHPPHFHREFPQQFGTGLGEQGMPHPPMHHTFSSDFPHPGLGTAAPPPPPGGAGRAQRVQPLSDPGSPSAAARSSRGPQQQPQQPSQVMVPMQLQLPPEQQAGRFLPVGNVAPLPGYGHPMQILPGYAFIPAQPQLPGMGIYGQGHLVPIGTMQHYGYMPAAPLPAQGMEGTPLPMLHMAHPRPGLPMYAEYHPGGAYRGPQGYGMPLHAVMQGSPQQPLLPQAQYQALQQQMPPQPGMPSYQPPPQFSSARSLTTRNHSRHSSSTQPRQQRGPGLPSQASLDSHNSHQSSQQHDEPEH</sequence>
<reference evidence="4 5" key="1">
    <citation type="journal article" date="2024" name="Nat. Commun.">
        <title>Phylogenomics reveals the evolutionary origins of lichenization in chlorophyte algae.</title>
        <authorList>
            <person name="Puginier C."/>
            <person name="Libourel C."/>
            <person name="Otte J."/>
            <person name="Skaloud P."/>
            <person name="Haon M."/>
            <person name="Grisel S."/>
            <person name="Petersen M."/>
            <person name="Berrin J.G."/>
            <person name="Delaux P.M."/>
            <person name="Dal Grande F."/>
            <person name="Keller J."/>
        </authorList>
    </citation>
    <scope>NUCLEOTIDE SEQUENCE [LARGE SCALE GENOMIC DNA]</scope>
    <source>
        <strain evidence="4 5">SAG 216-7</strain>
    </source>
</reference>
<evidence type="ECO:0000259" key="3">
    <source>
        <dbReference type="PROSITE" id="PS51061"/>
    </source>
</evidence>
<gene>
    <name evidence="4" type="ORF">WJX75_002520</name>
</gene>
<evidence type="ECO:0000256" key="2">
    <source>
        <dbReference type="SAM" id="MobiDB-lite"/>
    </source>
</evidence>
<name>A0ABR2YVD0_9CHLO</name>
<dbReference type="Gene3D" id="3.30.1370.50">
    <property type="entry name" value="R3H-like domain"/>
    <property type="match status" value="1"/>
</dbReference>
<organism evidence="4 5">
    <name type="scientific">Coccomyxa subellipsoidea</name>
    <dbReference type="NCBI Taxonomy" id="248742"/>
    <lineage>
        <taxon>Eukaryota</taxon>
        <taxon>Viridiplantae</taxon>
        <taxon>Chlorophyta</taxon>
        <taxon>core chlorophytes</taxon>
        <taxon>Trebouxiophyceae</taxon>
        <taxon>Trebouxiophyceae incertae sedis</taxon>
        <taxon>Coccomyxaceae</taxon>
        <taxon>Coccomyxa</taxon>
    </lineage>
</organism>
<keyword evidence="5" id="KW-1185">Reference proteome</keyword>
<dbReference type="EMBL" id="JALJOT010000004">
    <property type="protein sequence ID" value="KAK9915675.1"/>
    <property type="molecule type" value="Genomic_DNA"/>
</dbReference>
<feature type="region of interest" description="Disordered" evidence="2">
    <location>
        <begin position="601"/>
        <end position="674"/>
    </location>
</feature>
<feature type="compositionally biased region" description="Low complexity" evidence="2">
    <location>
        <begin position="440"/>
        <end position="463"/>
    </location>
</feature>
<dbReference type="Proteomes" id="UP001491310">
    <property type="component" value="Unassembled WGS sequence"/>
</dbReference>
<dbReference type="CDD" id="cd02642">
    <property type="entry name" value="R3H_encore_like"/>
    <property type="match status" value="1"/>
</dbReference>
<comment type="caution">
    <text evidence="4">The sequence shown here is derived from an EMBL/GenBank/DDBJ whole genome shotgun (WGS) entry which is preliminary data.</text>
</comment>
<feature type="compositionally biased region" description="Pro residues" evidence="2">
    <location>
        <begin position="609"/>
        <end position="622"/>
    </location>
</feature>
<accession>A0ABR2YVD0</accession>
<evidence type="ECO:0000313" key="5">
    <source>
        <dbReference type="Proteomes" id="UP001491310"/>
    </source>
</evidence>
<feature type="compositionally biased region" description="Gly residues" evidence="2">
    <location>
        <begin position="324"/>
        <end position="333"/>
    </location>
</feature>
<feature type="compositionally biased region" description="Basic and acidic residues" evidence="2">
    <location>
        <begin position="370"/>
        <end position="385"/>
    </location>
</feature>
<dbReference type="PANTHER" id="PTHR15672">
    <property type="entry name" value="CAMP-REGULATED PHOSPHOPROTEIN 21 RELATED R3H DOMAIN CONTAINING PROTEIN"/>
    <property type="match status" value="1"/>
</dbReference>
<dbReference type="InterPro" id="IPR001374">
    <property type="entry name" value="R3H_dom"/>
</dbReference>
<protein>
    <recommendedName>
        <fullName evidence="3">R3H domain-containing protein</fullName>
    </recommendedName>
</protein>